<dbReference type="Proteomes" id="UP001234178">
    <property type="component" value="Unassembled WGS sequence"/>
</dbReference>
<accession>A0ABR0B9H8</accession>
<gene>
    <name evidence="2" type="ORF">OUZ56_032647</name>
</gene>
<reference evidence="2 3" key="1">
    <citation type="journal article" date="2023" name="Nucleic Acids Res.">
        <title>The hologenome of Daphnia magna reveals possible DNA methylation and microbiome-mediated evolution of the host genome.</title>
        <authorList>
            <person name="Chaturvedi A."/>
            <person name="Li X."/>
            <person name="Dhandapani V."/>
            <person name="Marshall H."/>
            <person name="Kissane S."/>
            <person name="Cuenca-Cambronero M."/>
            <person name="Asole G."/>
            <person name="Calvet F."/>
            <person name="Ruiz-Romero M."/>
            <person name="Marangio P."/>
            <person name="Guigo R."/>
            <person name="Rago D."/>
            <person name="Mirbahai L."/>
            <person name="Eastwood N."/>
            <person name="Colbourne J.K."/>
            <person name="Zhou J."/>
            <person name="Mallon E."/>
            <person name="Orsini L."/>
        </authorList>
    </citation>
    <scope>NUCLEOTIDE SEQUENCE [LARGE SCALE GENOMIC DNA]</scope>
    <source>
        <strain evidence="2">LRV0_1</strain>
    </source>
</reference>
<evidence type="ECO:0000256" key="1">
    <source>
        <dbReference type="SAM" id="MobiDB-lite"/>
    </source>
</evidence>
<proteinExistence type="predicted"/>
<organism evidence="2 3">
    <name type="scientific">Daphnia magna</name>
    <dbReference type="NCBI Taxonomy" id="35525"/>
    <lineage>
        <taxon>Eukaryota</taxon>
        <taxon>Metazoa</taxon>
        <taxon>Ecdysozoa</taxon>
        <taxon>Arthropoda</taxon>
        <taxon>Crustacea</taxon>
        <taxon>Branchiopoda</taxon>
        <taxon>Diplostraca</taxon>
        <taxon>Cladocera</taxon>
        <taxon>Anomopoda</taxon>
        <taxon>Daphniidae</taxon>
        <taxon>Daphnia</taxon>
    </lineage>
</organism>
<dbReference type="EMBL" id="JAOYFB010000041">
    <property type="protein sequence ID" value="KAK4045239.1"/>
    <property type="molecule type" value="Genomic_DNA"/>
</dbReference>
<sequence length="233" mass="25098">MARRLSPSSAASRGIDFGRRAGSMLRLSAPPTGVFDDCRSHRNRCRWVLRCGAACESRHLCGHVLSAGWSMVLPAVKPCGEQSYGASAAKPPHLVGERKRKIDSPERRALGRPGQGDQPDSKSVGVGSIPTEPAADLSAGKKSILSQLSSSTGSMTARAASRRATQMNPGPVRVIRFHANGDVTEERFEAWQDVVFKYFGPIGDRVETVTLNHGRFKRGKRTVAEAFVLTASA</sequence>
<keyword evidence="3" id="KW-1185">Reference proteome</keyword>
<feature type="compositionally biased region" description="Basic and acidic residues" evidence="1">
    <location>
        <begin position="95"/>
        <end position="109"/>
    </location>
</feature>
<name>A0ABR0B9H8_9CRUS</name>
<evidence type="ECO:0000313" key="3">
    <source>
        <dbReference type="Proteomes" id="UP001234178"/>
    </source>
</evidence>
<evidence type="ECO:0008006" key="4">
    <source>
        <dbReference type="Google" id="ProtNLM"/>
    </source>
</evidence>
<comment type="caution">
    <text evidence="2">The sequence shown here is derived from an EMBL/GenBank/DDBJ whole genome shotgun (WGS) entry which is preliminary data.</text>
</comment>
<feature type="region of interest" description="Disordered" evidence="1">
    <location>
        <begin position="83"/>
        <end position="134"/>
    </location>
</feature>
<protein>
    <recommendedName>
        <fullName evidence="4">RRM domain-containing protein</fullName>
    </recommendedName>
</protein>
<evidence type="ECO:0000313" key="2">
    <source>
        <dbReference type="EMBL" id="KAK4045239.1"/>
    </source>
</evidence>